<dbReference type="EMBL" id="GBRH01195512">
    <property type="protein sequence ID" value="JAE02384.1"/>
    <property type="molecule type" value="Transcribed_RNA"/>
</dbReference>
<protein>
    <submittedName>
        <fullName evidence="1">Uncharacterized protein</fullName>
    </submittedName>
</protein>
<proteinExistence type="predicted"/>
<organism evidence="1">
    <name type="scientific">Arundo donax</name>
    <name type="common">Giant reed</name>
    <name type="synonym">Donax arundinaceus</name>
    <dbReference type="NCBI Taxonomy" id="35708"/>
    <lineage>
        <taxon>Eukaryota</taxon>
        <taxon>Viridiplantae</taxon>
        <taxon>Streptophyta</taxon>
        <taxon>Embryophyta</taxon>
        <taxon>Tracheophyta</taxon>
        <taxon>Spermatophyta</taxon>
        <taxon>Magnoliopsida</taxon>
        <taxon>Liliopsida</taxon>
        <taxon>Poales</taxon>
        <taxon>Poaceae</taxon>
        <taxon>PACMAD clade</taxon>
        <taxon>Arundinoideae</taxon>
        <taxon>Arundineae</taxon>
        <taxon>Arundo</taxon>
    </lineage>
</organism>
<reference evidence="1" key="1">
    <citation type="submission" date="2014-09" db="EMBL/GenBank/DDBJ databases">
        <authorList>
            <person name="Magalhaes I.L.F."/>
            <person name="Oliveira U."/>
            <person name="Santos F.R."/>
            <person name="Vidigal T.H.D.A."/>
            <person name="Brescovit A.D."/>
            <person name="Santos A.J."/>
        </authorList>
    </citation>
    <scope>NUCLEOTIDE SEQUENCE</scope>
    <source>
        <tissue evidence="1">Shoot tissue taken approximately 20 cm above the soil surface</tissue>
    </source>
</reference>
<reference evidence="1" key="2">
    <citation type="journal article" date="2015" name="Data Brief">
        <title>Shoot transcriptome of the giant reed, Arundo donax.</title>
        <authorList>
            <person name="Barrero R.A."/>
            <person name="Guerrero F.D."/>
            <person name="Moolhuijzen P."/>
            <person name="Goolsby J.A."/>
            <person name="Tidwell J."/>
            <person name="Bellgard S.E."/>
            <person name="Bellgard M.I."/>
        </authorList>
    </citation>
    <scope>NUCLEOTIDE SEQUENCE</scope>
    <source>
        <tissue evidence="1">Shoot tissue taken approximately 20 cm above the soil surface</tissue>
    </source>
</reference>
<name>A0A0A9ETP6_ARUDO</name>
<accession>A0A0A9ETP6</accession>
<evidence type="ECO:0000313" key="1">
    <source>
        <dbReference type="EMBL" id="JAE02384.1"/>
    </source>
</evidence>
<sequence>MVVVYEGVMPSYQIRYKQNHHHLQHRQFPPKIEALVGGVTVA</sequence>
<dbReference type="AlphaFoldDB" id="A0A0A9ETP6"/>